<reference evidence="1" key="1">
    <citation type="submission" date="2013-07" db="EMBL/GenBank/DDBJ databases">
        <title>Sub-species coevolution in mutualistic symbiosis.</title>
        <authorList>
            <person name="Murfin K."/>
            <person name="Klassen J."/>
            <person name="Lee M."/>
            <person name="Forst S."/>
            <person name="Stock P."/>
            <person name="Goodrich-Blair H."/>
        </authorList>
    </citation>
    <scope>NUCLEOTIDE SEQUENCE [LARGE SCALE GENOMIC DNA]</scope>
    <source>
        <strain evidence="1">Kraussei Quebec</strain>
    </source>
</reference>
<keyword evidence="2" id="KW-1185">Reference proteome</keyword>
<dbReference type="HOGENOM" id="CLU_3384474_0_0_6"/>
<dbReference type="Proteomes" id="UP000028500">
    <property type="component" value="Unassembled WGS sequence"/>
</dbReference>
<dbReference type="AlphaFoldDB" id="A0A077PJX7"/>
<evidence type="ECO:0000313" key="1">
    <source>
        <dbReference type="EMBL" id="CDH20059.1"/>
    </source>
</evidence>
<gene>
    <name evidence="1" type="ORF">XBKQ1_2420009</name>
</gene>
<protein>
    <submittedName>
        <fullName evidence="1">Uncharacterized protein</fullName>
    </submittedName>
</protein>
<dbReference type="EMBL" id="CBSY010000160">
    <property type="protein sequence ID" value="CDH20059.1"/>
    <property type="molecule type" value="Genomic_DNA"/>
</dbReference>
<organism evidence="1 2">
    <name type="scientific">Xenorhabdus bovienii str. kraussei Quebec</name>
    <dbReference type="NCBI Taxonomy" id="1398203"/>
    <lineage>
        <taxon>Bacteria</taxon>
        <taxon>Pseudomonadati</taxon>
        <taxon>Pseudomonadota</taxon>
        <taxon>Gammaproteobacteria</taxon>
        <taxon>Enterobacterales</taxon>
        <taxon>Morganellaceae</taxon>
        <taxon>Xenorhabdus</taxon>
    </lineage>
</organism>
<accession>A0A077PJX7</accession>
<sequence length="33" mass="3650">MREITSAPAEYQGKASEVLQKAAERGLVLPLHR</sequence>
<proteinExistence type="predicted"/>
<evidence type="ECO:0000313" key="2">
    <source>
        <dbReference type="Proteomes" id="UP000028500"/>
    </source>
</evidence>
<name>A0A077PJX7_XENBV</name>
<comment type="caution">
    <text evidence="1">The sequence shown here is derived from an EMBL/GenBank/DDBJ whole genome shotgun (WGS) entry which is preliminary data.</text>
</comment>